<sequence>MKFLFDFFPVLLFFLAYKLFDAMPPALIEILNQLPFVELSQAEPKHAILFATLIIILATILQNILHYLVYKRLERMHLISLVILLAFGSLTLILKDSAFIQWKVTVFNWLFALVFIGSQYVGNRKPLVERMMSNAMQVPAQIWTKVNWMWAAFFVFIGVLNLVVAYNFSEAIWVDFKLFGILGLTFVFVIAQAIYLQRHMIETGKES</sequence>
<protein>
    <recommendedName>
        <fullName evidence="5">Inner membrane-spanning protein YciB</fullName>
    </recommendedName>
</protein>
<dbReference type="STRING" id="92487.SAMN02745130_02286"/>
<dbReference type="PANTHER" id="PTHR36917">
    <property type="entry name" value="INTRACELLULAR SEPTATION PROTEIN A-RELATED"/>
    <property type="match status" value="1"/>
</dbReference>
<evidence type="ECO:0000256" key="4">
    <source>
        <dbReference type="ARBA" id="ARBA00023136"/>
    </source>
</evidence>
<feature type="transmembrane region" description="Helical" evidence="5">
    <location>
        <begin position="76"/>
        <end position="94"/>
    </location>
</feature>
<keyword evidence="1 5" id="KW-1003">Cell membrane</keyword>
<dbReference type="InterPro" id="IPR006008">
    <property type="entry name" value="YciB"/>
</dbReference>
<comment type="function">
    <text evidence="5">Plays a role in cell envelope biogenesis, maintenance of cell envelope integrity and membrane homeostasis.</text>
</comment>
<evidence type="ECO:0000256" key="1">
    <source>
        <dbReference type="ARBA" id="ARBA00022475"/>
    </source>
</evidence>
<feature type="transmembrane region" description="Helical" evidence="5">
    <location>
        <begin position="100"/>
        <end position="121"/>
    </location>
</feature>
<dbReference type="GO" id="GO:0005886">
    <property type="term" value="C:plasma membrane"/>
    <property type="evidence" value="ECO:0007669"/>
    <property type="project" value="UniProtKB-SubCell"/>
</dbReference>
<accession>A0A1T4WYJ5</accession>
<keyword evidence="4 5" id="KW-0472">Membrane</keyword>
<feature type="transmembrane region" description="Helical" evidence="5">
    <location>
        <begin position="142"/>
        <end position="166"/>
    </location>
</feature>
<reference evidence="6 7" key="1">
    <citation type="submission" date="2017-02" db="EMBL/GenBank/DDBJ databases">
        <authorList>
            <person name="Peterson S.W."/>
        </authorList>
    </citation>
    <scope>NUCLEOTIDE SEQUENCE [LARGE SCALE GENOMIC DNA]</scope>
    <source>
        <strain evidence="6 7">ATCC 49788</strain>
    </source>
</reference>
<feature type="transmembrane region" description="Helical" evidence="5">
    <location>
        <begin position="178"/>
        <end position="196"/>
    </location>
</feature>
<keyword evidence="7" id="KW-1185">Reference proteome</keyword>
<dbReference type="EMBL" id="FUYB01000010">
    <property type="protein sequence ID" value="SKA82384.1"/>
    <property type="molecule type" value="Genomic_DNA"/>
</dbReference>
<evidence type="ECO:0000256" key="3">
    <source>
        <dbReference type="ARBA" id="ARBA00022989"/>
    </source>
</evidence>
<evidence type="ECO:0000256" key="2">
    <source>
        <dbReference type="ARBA" id="ARBA00022692"/>
    </source>
</evidence>
<comment type="similarity">
    <text evidence="5">Belongs to the YciB family.</text>
</comment>
<organism evidence="6 7">
    <name type="scientific">Thiothrix eikelboomii</name>
    <dbReference type="NCBI Taxonomy" id="92487"/>
    <lineage>
        <taxon>Bacteria</taxon>
        <taxon>Pseudomonadati</taxon>
        <taxon>Pseudomonadota</taxon>
        <taxon>Gammaproteobacteria</taxon>
        <taxon>Thiotrichales</taxon>
        <taxon>Thiotrichaceae</taxon>
        <taxon>Thiothrix</taxon>
    </lineage>
</organism>
<keyword evidence="2 5" id="KW-0812">Transmembrane</keyword>
<dbReference type="AlphaFoldDB" id="A0A1T4WYJ5"/>
<dbReference type="RefSeq" id="WP_078922762.1">
    <property type="nucleotide sequence ID" value="NZ_FUYB01000010.1"/>
</dbReference>
<dbReference type="OrthoDB" id="9788219at2"/>
<dbReference type="NCBIfam" id="NF001325">
    <property type="entry name" value="PRK00259.1-3"/>
    <property type="match status" value="1"/>
</dbReference>
<dbReference type="PANTHER" id="PTHR36917:SF1">
    <property type="entry name" value="INNER MEMBRANE-SPANNING PROTEIN YCIB"/>
    <property type="match status" value="1"/>
</dbReference>
<dbReference type="HAMAP" id="MF_00189">
    <property type="entry name" value="YciB"/>
    <property type="match status" value="1"/>
</dbReference>
<evidence type="ECO:0000256" key="5">
    <source>
        <dbReference type="HAMAP-Rule" id="MF_00189"/>
    </source>
</evidence>
<evidence type="ECO:0000313" key="7">
    <source>
        <dbReference type="Proteomes" id="UP000190460"/>
    </source>
</evidence>
<keyword evidence="3 5" id="KW-1133">Transmembrane helix</keyword>
<evidence type="ECO:0000313" key="6">
    <source>
        <dbReference type="EMBL" id="SKA82384.1"/>
    </source>
</evidence>
<dbReference type="Proteomes" id="UP000190460">
    <property type="component" value="Unassembled WGS sequence"/>
</dbReference>
<dbReference type="Pfam" id="PF04279">
    <property type="entry name" value="IspA"/>
    <property type="match status" value="1"/>
</dbReference>
<gene>
    <name evidence="5" type="primary">yciB</name>
    <name evidence="6" type="ORF">SAMN02745130_02286</name>
</gene>
<name>A0A1T4WYJ5_9GAMM</name>
<proteinExistence type="inferred from homology"/>
<keyword evidence="5" id="KW-0997">Cell inner membrane</keyword>
<feature type="transmembrane region" description="Helical" evidence="5">
    <location>
        <begin position="46"/>
        <end position="69"/>
    </location>
</feature>
<comment type="subcellular location">
    <subcellularLocation>
        <location evidence="5">Cell inner membrane</location>
        <topology evidence="5">Multi-pass membrane protein</topology>
    </subcellularLocation>
</comment>